<evidence type="ECO:0000313" key="3">
    <source>
        <dbReference type="Proteomes" id="UP001295423"/>
    </source>
</evidence>
<organism evidence="2 3">
    <name type="scientific">Cylindrotheca closterium</name>
    <dbReference type="NCBI Taxonomy" id="2856"/>
    <lineage>
        <taxon>Eukaryota</taxon>
        <taxon>Sar</taxon>
        <taxon>Stramenopiles</taxon>
        <taxon>Ochrophyta</taxon>
        <taxon>Bacillariophyta</taxon>
        <taxon>Bacillariophyceae</taxon>
        <taxon>Bacillariophycidae</taxon>
        <taxon>Bacillariales</taxon>
        <taxon>Bacillariaceae</taxon>
        <taxon>Cylindrotheca</taxon>
    </lineage>
</organism>
<feature type="compositionally biased region" description="Low complexity" evidence="1">
    <location>
        <begin position="76"/>
        <end position="90"/>
    </location>
</feature>
<dbReference type="AlphaFoldDB" id="A0AAD2GC62"/>
<protein>
    <submittedName>
        <fullName evidence="2">Uncharacterized protein</fullName>
    </submittedName>
</protein>
<dbReference type="EMBL" id="CAKOGP040002425">
    <property type="protein sequence ID" value="CAJ1969712.1"/>
    <property type="molecule type" value="Genomic_DNA"/>
</dbReference>
<comment type="caution">
    <text evidence="2">The sequence shown here is derived from an EMBL/GenBank/DDBJ whole genome shotgun (WGS) entry which is preliminary data.</text>
</comment>
<dbReference type="Proteomes" id="UP001295423">
    <property type="component" value="Unassembled WGS sequence"/>
</dbReference>
<evidence type="ECO:0000256" key="1">
    <source>
        <dbReference type="SAM" id="MobiDB-lite"/>
    </source>
</evidence>
<name>A0AAD2GC62_9STRA</name>
<evidence type="ECO:0000313" key="2">
    <source>
        <dbReference type="EMBL" id="CAJ1969712.1"/>
    </source>
</evidence>
<proteinExistence type="predicted"/>
<gene>
    <name evidence="2" type="ORF">CYCCA115_LOCUS23849</name>
</gene>
<keyword evidence="3" id="KW-1185">Reference proteome</keyword>
<reference evidence="2" key="1">
    <citation type="submission" date="2023-08" db="EMBL/GenBank/DDBJ databases">
        <authorList>
            <person name="Audoor S."/>
            <person name="Bilcke G."/>
        </authorList>
    </citation>
    <scope>NUCLEOTIDE SEQUENCE</scope>
</reference>
<feature type="region of interest" description="Disordered" evidence="1">
    <location>
        <begin position="70"/>
        <end position="90"/>
    </location>
</feature>
<sequence length="246" mass="28037">MFDGCMIVASDSEDRQFAASKSLLVLQKRQRKIRKDDAAVASFFTNHVDDPFALRVLELLLDHSLNDDDCCHDDSSSSPTTTSTSTTASSSDCIIVKTSNHVRTTQRLQLLKQERVEENFHRRNKQGGLHLQAIQEDEEDAEDDHHAPYQEVDGIDEDSEPTMANHPLDITEITDSEREESVFRLQEKNVPDDNHFKSKRRRKSKFVEITIESITRNVKQLLPSGKENIMIEDTATTLNRQIRVTG</sequence>
<accession>A0AAD2GC62</accession>